<dbReference type="Proteomes" id="UP000502041">
    <property type="component" value="Chromosome"/>
</dbReference>
<keyword evidence="2" id="KW-1185">Reference proteome</keyword>
<proteinExistence type="predicted"/>
<name>A0A6H2H933_9BURK</name>
<protein>
    <submittedName>
        <fullName evidence="1">Uncharacterized protein</fullName>
    </submittedName>
</protein>
<dbReference type="AlphaFoldDB" id="A0A6H2H933"/>
<evidence type="ECO:0000313" key="2">
    <source>
        <dbReference type="Proteomes" id="UP000502041"/>
    </source>
</evidence>
<reference evidence="1 2" key="1">
    <citation type="submission" date="2020-04" db="EMBL/GenBank/DDBJ databases">
        <title>Complete genome of a Psychrophilic, Marine, Gas Vacuolate Bacterium Polaromonas vacuolata KCTC 22033T.</title>
        <authorList>
            <person name="Hwang K."/>
            <person name="Kim K.M."/>
        </authorList>
    </citation>
    <scope>NUCLEOTIDE SEQUENCE [LARGE SCALE GENOMIC DNA]</scope>
    <source>
        <strain evidence="1 2">KCTC 22033</strain>
    </source>
</reference>
<organism evidence="1 2">
    <name type="scientific">Polaromonas vacuolata</name>
    <dbReference type="NCBI Taxonomy" id="37448"/>
    <lineage>
        <taxon>Bacteria</taxon>
        <taxon>Pseudomonadati</taxon>
        <taxon>Pseudomonadota</taxon>
        <taxon>Betaproteobacteria</taxon>
        <taxon>Burkholderiales</taxon>
        <taxon>Comamonadaceae</taxon>
        <taxon>Polaromonas</taxon>
    </lineage>
</organism>
<dbReference type="EMBL" id="CP051461">
    <property type="protein sequence ID" value="QJC56104.1"/>
    <property type="molecule type" value="Genomic_DNA"/>
</dbReference>
<dbReference type="RefSeq" id="WP_168921859.1">
    <property type="nucleotide sequence ID" value="NZ_CP051461.1"/>
</dbReference>
<accession>A0A6H2H933</accession>
<gene>
    <name evidence="1" type="ORF">HC248_01390</name>
</gene>
<dbReference type="KEGG" id="pvac:HC248_01390"/>
<evidence type="ECO:0000313" key="1">
    <source>
        <dbReference type="EMBL" id="QJC56104.1"/>
    </source>
</evidence>
<sequence length="88" mass="10130">MTDMRCPYCEADQKVCQDDSGKYSESERHEHTCTSCDKNFVFRTNISFNYNPKKADCLNGEPHILQLTKTWPKNIRRGGAKVVTLSEI</sequence>